<dbReference type="AlphaFoldDB" id="A0A248LIF0"/>
<dbReference type="Proteomes" id="UP000197424">
    <property type="component" value="Chromosome"/>
</dbReference>
<gene>
    <name evidence="2" type="ORF">LHGZ1_1591</name>
</gene>
<dbReference type="EMBL" id="CP022115">
    <property type="protein sequence ID" value="ASJ24422.1"/>
    <property type="molecule type" value="Genomic_DNA"/>
</dbReference>
<evidence type="ECO:0000256" key="1">
    <source>
        <dbReference type="SAM" id="MobiDB-lite"/>
    </source>
</evidence>
<name>A0A248LIF0_9NEIS</name>
<accession>A0A248LIF0</accession>
<feature type="compositionally biased region" description="Polar residues" evidence="1">
    <location>
        <begin position="8"/>
        <end position="19"/>
    </location>
</feature>
<sequence>MASRTRRSLSSGRVTSVSWPTASPPSSLIPSAIRCNQSARLAPSTTLAPWLASSLAVASPIPDEPPVMMTTLSLIMPFLRCSQGRRAAGTNGLWGMPERWSVRVAAVPGKGEAEAGQLTGI</sequence>
<evidence type="ECO:0000313" key="2">
    <source>
        <dbReference type="EMBL" id="ASJ24422.1"/>
    </source>
</evidence>
<reference evidence="3" key="1">
    <citation type="submission" date="2017-06" db="EMBL/GenBank/DDBJ databases">
        <title>Whole genome sequence of Laribacter hongkongensis LHGZ1.</title>
        <authorList>
            <person name="Chen D."/>
            <person name="Wu H."/>
            <person name="Chen J."/>
        </authorList>
    </citation>
    <scope>NUCLEOTIDE SEQUENCE [LARGE SCALE GENOMIC DNA]</scope>
    <source>
        <strain evidence="3">LHGZ1</strain>
    </source>
</reference>
<protein>
    <submittedName>
        <fullName evidence="2">Uncharacterized protein</fullName>
    </submittedName>
</protein>
<organism evidence="2 3">
    <name type="scientific">Laribacter hongkongensis</name>
    <dbReference type="NCBI Taxonomy" id="168471"/>
    <lineage>
        <taxon>Bacteria</taxon>
        <taxon>Pseudomonadati</taxon>
        <taxon>Pseudomonadota</taxon>
        <taxon>Betaproteobacteria</taxon>
        <taxon>Neisseriales</taxon>
        <taxon>Aquaspirillaceae</taxon>
        <taxon>Laribacter</taxon>
    </lineage>
</organism>
<feature type="region of interest" description="Disordered" evidence="1">
    <location>
        <begin position="1"/>
        <end position="26"/>
    </location>
</feature>
<evidence type="ECO:0000313" key="3">
    <source>
        <dbReference type="Proteomes" id="UP000197424"/>
    </source>
</evidence>
<proteinExistence type="predicted"/>